<dbReference type="InParanoid" id="E4ZG81"/>
<dbReference type="EMBL" id="FP929064">
    <property type="protein sequence ID" value="CBX90301.1"/>
    <property type="molecule type" value="Genomic_DNA"/>
</dbReference>
<organism evidence="1 2">
    <name type="scientific">Leptosphaeria maculans (strain JN3 / isolate v23.1.3 / race Av1-4-5-6-7-8)</name>
    <name type="common">Blackleg fungus</name>
    <name type="synonym">Phoma lingam</name>
    <dbReference type="NCBI Taxonomy" id="985895"/>
    <lineage>
        <taxon>Eukaryota</taxon>
        <taxon>Fungi</taxon>
        <taxon>Dikarya</taxon>
        <taxon>Ascomycota</taxon>
        <taxon>Pezizomycotina</taxon>
        <taxon>Dothideomycetes</taxon>
        <taxon>Pleosporomycetidae</taxon>
        <taxon>Pleosporales</taxon>
        <taxon>Pleosporineae</taxon>
        <taxon>Leptosphaeriaceae</taxon>
        <taxon>Plenodomus</taxon>
        <taxon>Plenodomus lingam/Leptosphaeria maculans species complex</taxon>
    </lineage>
</organism>
<dbReference type="Proteomes" id="UP000002668">
    <property type="component" value="Genome"/>
</dbReference>
<proteinExistence type="predicted"/>
<keyword evidence="2" id="KW-1185">Reference proteome</keyword>
<dbReference type="HOGENOM" id="CLU_2671500_0_0_1"/>
<name>E4ZG81_LEPMJ</name>
<sequence length="75" mass="8122">MTSQHHDWTDAQAGRITMYRPCYPSTVLGQNMIGCLAASVGLRLCLASVSFPDNVLDSSQSSDAVKLHFLRSAHG</sequence>
<accession>E4ZG81</accession>
<reference evidence="2" key="1">
    <citation type="journal article" date="2011" name="Nat. Commun.">
        <title>Effector diversification within compartments of the Leptosphaeria maculans genome affected by Repeat-Induced Point mutations.</title>
        <authorList>
            <person name="Rouxel T."/>
            <person name="Grandaubert J."/>
            <person name="Hane J.K."/>
            <person name="Hoede C."/>
            <person name="van de Wouw A.P."/>
            <person name="Couloux A."/>
            <person name="Dominguez V."/>
            <person name="Anthouard V."/>
            <person name="Bally P."/>
            <person name="Bourras S."/>
            <person name="Cozijnsen A.J."/>
            <person name="Ciuffetti L.M."/>
            <person name="Degrave A."/>
            <person name="Dilmaghani A."/>
            <person name="Duret L."/>
            <person name="Fudal I."/>
            <person name="Goodwin S.B."/>
            <person name="Gout L."/>
            <person name="Glaser N."/>
            <person name="Linglin J."/>
            <person name="Kema G.H.J."/>
            <person name="Lapalu N."/>
            <person name="Lawrence C.B."/>
            <person name="May K."/>
            <person name="Meyer M."/>
            <person name="Ollivier B."/>
            <person name="Poulain J."/>
            <person name="Schoch C.L."/>
            <person name="Simon A."/>
            <person name="Spatafora J.W."/>
            <person name="Stachowiak A."/>
            <person name="Turgeon B.G."/>
            <person name="Tyler B.M."/>
            <person name="Vincent D."/>
            <person name="Weissenbach J."/>
            <person name="Amselem J."/>
            <person name="Quesneville H."/>
            <person name="Oliver R.P."/>
            <person name="Wincker P."/>
            <person name="Balesdent M.-H."/>
            <person name="Howlett B.J."/>
        </authorList>
    </citation>
    <scope>NUCLEOTIDE SEQUENCE [LARGE SCALE GENOMIC DNA]</scope>
    <source>
        <strain evidence="2">JN3 / isolate v23.1.3 / race Av1-4-5-6-7-8</strain>
    </source>
</reference>
<dbReference type="AlphaFoldDB" id="E4ZG81"/>
<evidence type="ECO:0000313" key="2">
    <source>
        <dbReference type="Proteomes" id="UP000002668"/>
    </source>
</evidence>
<protein>
    <submittedName>
        <fullName evidence="1">Uncharacterized protein</fullName>
    </submittedName>
</protein>
<dbReference type="VEuPathDB" id="FungiDB:LEMA_uP064270.1"/>
<gene>
    <name evidence="1" type="ORF">LEMA_uP064270.1</name>
</gene>
<evidence type="ECO:0000313" key="1">
    <source>
        <dbReference type="EMBL" id="CBX90301.1"/>
    </source>
</evidence>